<dbReference type="InterPro" id="IPR036179">
    <property type="entry name" value="Ig-like_dom_sf"/>
</dbReference>
<dbReference type="InterPro" id="IPR051713">
    <property type="entry name" value="T-cell_Activation_Regulation"/>
</dbReference>
<dbReference type="KEGG" id="sanh:107676353"/>
<reference evidence="13" key="2">
    <citation type="submission" date="2025-09" db="UniProtKB">
        <authorList>
            <consortium name="Ensembl"/>
        </authorList>
    </citation>
    <scope>IDENTIFICATION</scope>
</reference>
<evidence type="ECO:0000256" key="9">
    <source>
        <dbReference type="ARBA" id="ARBA00023180"/>
    </source>
</evidence>
<dbReference type="PROSITE" id="PS50835">
    <property type="entry name" value="IG_LIKE"/>
    <property type="match status" value="1"/>
</dbReference>
<evidence type="ECO:0000256" key="10">
    <source>
        <dbReference type="ARBA" id="ARBA00023319"/>
    </source>
</evidence>
<dbReference type="SMART" id="SM00409">
    <property type="entry name" value="IG"/>
    <property type="match status" value="1"/>
</dbReference>
<keyword evidence="2" id="KW-1003">Cell membrane</keyword>
<dbReference type="SUPFAM" id="SSF48726">
    <property type="entry name" value="Immunoglobulin"/>
    <property type="match status" value="1"/>
</dbReference>
<dbReference type="Proteomes" id="UP000472260">
    <property type="component" value="Unassembled WGS sequence"/>
</dbReference>
<evidence type="ECO:0000256" key="8">
    <source>
        <dbReference type="ARBA" id="ARBA00023170"/>
    </source>
</evidence>
<organism evidence="13 14">
    <name type="scientific">Sinocyclocheilus anshuiensis</name>
    <dbReference type="NCBI Taxonomy" id="1608454"/>
    <lineage>
        <taxon>Eukaryota</taxon>
        <taxon>Metazoa</taxon>
        <taxon>Chordata</taxon>
        <taxon>Craniata</taxon>
        <taxon>Vertebrata</taxon>
        <taxon>Euteleostomi</taxon>
        <taxon>Actinopterygii</taxon>
        <taxon>Neopterygii</taxon>
        <taxon>Teleostei</taxon>
        <taxon>Ostariophysi</taxon>
        <taxon>Cypriniformes</taxon>
        <taxon>Cyprinidae</taxon>
        <taxon>Cyprininae</taxon>
        <taxon>Sinocyclocheilus</taxon>
    </lineage>
</organism>
<evidence type="ECO:0000313" key="14">
    <source>
        <dbReference type="Proteomes" id="UP000472260"/>
    </source>
</evidence>
<keyword evidence="3" id="KW-0812">Transmembrane</keyword>
<dbReference type="GeneID" id="107676353"/>
<dbReference type="GO" id="GO:0031295">
    <property type="term" value="P:T cell costimulation"/>
    <property type="evidence" value="ECO:0007669"/>
    <property type="project" value="TreeGrafter"/>
</dbReference>
<dbReference type="GO" id="GO:0042102">
    <property type="term" value="P:positive regulation of T cell proliferation"/>
    <property type="evidence" value="ECO:0007669"/>
    <property type="project" value="TreeGrafter"/>
</dbReference>
<dbReference type="InterPro" id="IPR013783">
    <property type="entry name" value="Ig-like_fold"/>
</dbReference>
<protein>
    <submittedName>
        <fullName evidence="13">CD276 antigen homolog</fullName>
    </submittedName>
</protein>
<dbReference type="InterPro" id="IPR013106">
    <property type="entry name" value="Ig_V-set"/>
</dbReference>
<dbReference type="GO" id="GO:0042130">
    <property type="term" value="P:negative regulation of T cell proliferation"/>
    <property type="evidence" value="ECO:0007669"/>
    <property type="project" value="TreeGrafter"/>
</dbReference>
<dbReference type="PANTHER" id="PTHR25466:SF14">
    <property type="entry name" value="BUTYROPHILIN SUBFAMILY 2 MEMBER A2-LIKE-RELATED"/>
    <property type="match status" value="1"/>
</dbReference>
<feature type="domain" description="Ig-like" evidence="12">
    <location>
        <begin position="32"/>
        <end position="110"/>
    </location>
</feature>
<evidence type="ECO:0000256" key="6">
    <source>
        <dbReference type="ARBA" id="ARBA00023136"/>
    </source>
</evidence>
<dbReference type="Gene3D" id="2.60.40.10">
    <property type="entry name" value="Immunoglobulins"/>
    <property type="match status" value="1"/>
</dbReference>
<dbReference type="InterPro" id="IPR007110">
    <property type="entry name" value="Ig-like_dom"/>
</dbReference>
<evidence type="ECO:0000256" key="7">
    <source>
        <dbReference type="ARBA" id="ARBA00023157"/>
    </source>
</evidence>
<keyword evidence="5" id="KW-1133">Transmembrane helix</keyword>
<keyword evidence="14" id="KW-1185">Reference proteome</keyword>
<dbReference type="InterPro" id="IPR003599">
    <property type="entry name" value="Ig_sub"/>
</dbReference>
<keyword evidence="8" id="KW-0675">Receptor</keyword>
<evidence type="ECO:0000256" key="4">
    <source>
        <dbReference type="ARBA" id="ARBA00022729"/>
    </source>
</evidence>
<dbReference type="Ensembl" id="ENSSANT00000073828.1">
    <property type="protein sequence ID" value="ENSSANP00000069440.1"/>
    <property type="gene ID" value="ENSSANG00000034645.1"/>
</dbReference>
<evidence type="ECO:0000313" key="13">
    <source>
        <dbReference type="Ensembl" id="ENSSANP00000069440.1"/>
    </source>
</evidence>
<evidence type="ECO:0000256" key="11">
    <source>
        <dbReference type="SAM" id="SignalP"/>
    </source>
</evidence>
<dbReference type="GO" id="GO:0007166">
    <property type="term" value="P:cell surface receptor signaling pathway"/>
    <property type="evidence" value="ECO:0007669"/>
    <property type="project" value="TreeGrafter"/>
</dbReference>
<gene>
    <name evidence="13" type="primary">wu:fu71h07</name>
</gene>
<dbReference type="AlphaFoldDB" id="A0A671QH52"/>
<comment type="subcellular location">
    <subcellularLocation>
        <location evidence="1">Cell membrane</location>
        <topology evidence="1">Single-pass type I membrane protein</topology>
    </subcellularLocation>
</comment>
<sequence length="163" mass="18702">MVLRSWVIYLLLHLTGKVSLQNSADKIDSVVGDSVILPCLYENQQRSTDVLWRHNVSRRVLNIINGKPSTEKQDDMFKNRTESFPSEYSKGNYSIELKDLKLTHAGNYTCFFPKLNEKKMLQLVVREKPVEPTRKPRNSSTEAQSLKILTFLIALVGLTLHLI</sequence>
<name>A0A671QH52_9TELE</name>
<dbReference type="GO" id="GO:0009897">
    <property type="term" value="C:external side of plasma membrane"/>
    <property type="evidence" value="ECO:0007669"/>
    <property type="project" value="TreeGrafter"/>
</dbReference>
<feature type="signal peptide" evidence="11">
    <location>
        <begin position="1"/>
        <end position="20"/>
    </location>
</feature>
<evidence type="ECO:0000256" key="2">
    <source>
        <dbReference type="ARBA" id="ARBA00022475"/>
    </source>
</evidence>
<dbReference type="OrthoDB" id="9898017at2759"/>
<keyword evidence="7" id="KW-1015">Disulfide bond</keyword>
<evidence type="ECO:0000259" key="12">
    <source>
        <dbReference type="PROSITE" id="PS50835"/>
    </source>
</evidence>
<keyword evidence="4 11" id="KW-0732">Signal</keyword>
<evidence type="ECO:0000256" key="5">
    <source>
        <dbReference type="ARBA" id="ARBA00022989"/>
    </source>
</evidence>
<dbReference type="Pfam" id="PF07686">
    <property type="entry name" value="V-set"/>
    <property type="match status" value="1"/>
</dbReference>
<feature type="chain" id="PRO_5025355546" evidence="11">
    <location>
        <begin position="21"/>
        <end position="163"/>
    </location>
</feature>
<proteinExistence type="predicted"/>
<dbReference type="PANTHER" id="PTHR25466">
    <property type="entry name" value="T-LYMPHOCYTE ACTIVATION ANTIGEN"/>
    <property type="match status" value="1"/>
</dbReference>
<evidence type="ECO:0000256" key="1">
    <source>
        <dbReference type="ARBA" id="ARBA00004251"/>
    </source>
</evidence>
<keyword evidence="9" id="KW-0325">Glycoprotein</keyword>
<reference evidence="13" key="1">
    <citation type="submission" date="2025-08" db="UniProtKB">
        <authorList>
            <consortium name="Ensembl"/>
        </authorList>
    </citation>
    <scope>IDENTIFICATION</scope>
</reference>
<keyword evidence="10" id="KW-0393">Immunoglobulin domain</keyword>
<accession>A0A671QH52</accession>
<keyword evidence="6" id="KW-0472">Membrane</keyword>
<evidence type="ECO:0000256" key="3">
    <source>
        <dbReference type="ARBA" id="ARBA00022692"/>
    </source>
</evidence>
<dbReference type="GO" id="GO:0006955">
    <property type="term" value="P:immune response"/>
    <property type="evidence" value="ECO:0007669"/>
    <property type="project" value="TreeGrafter"/>
</dbReference>
<dbReference type="GO" id="GO:0071222">
    <property type="term" value="P:cellular response to lipopolysaccharide"/>
    <property type="evidence" value="ECO:0007669"/>
    <property type="project" value="TreeGrafter"/>
</dbReference>